<evidence type="ECO:0000313" key="2">
    <source>
        <dbReference type="Proteomes" id="UP001204772"/>
    </source>
</evidence>
<dbReference type="EMBL" id="JAMZEL010000005">
    <property type="protein sequence ID" value="MCP1383689.1"/>
    <property type="molecule type" value="Genomic_DNA"/>
</dbReference>
<sequence>MKRIVLQEKLRELVPMTEQQYAYVLSHFSCRQLKKKDYLYTHGEICKYVVFCEEGCFRKFFLDTNGNEIVVEFNIEGYWIGDLHSRVNKVPTKFFFQALEDSTLQVAGVADWDKLASEIPSLAEVRTKVEKRNHHADIEQLMLQKYGTAEEKLDFLMKKLPGITNRIAGKYIASYLGIEPESYSRLKNKLTRKT</sequence>
<dbReference type="InterPro" id="IPR000595">
    <property type="entry name" value="cNMP-bd_dom"/>
</dbReference>
<gene>
    <name evidence="1" type="ORF">NCI00_14680</name>
</gene>
<evidence type="ECO:0000313" key="1">
    <source>
        <dbReference type="EMBL" id="MCP1383689.1"/>
    </source>
</evidence>
<dbReference type="CDD" id="cd00038">
    <property type="entry name" value="CAP_ED"/>
    <property type="match status" value="1"/>
</dbReference>
<dbReference type="Gene3D" id="2.60.120.10">
    <property type="entry name" value="Jelly Rolls"/>
    <property type="match status" value="1"/>
</dbReference>
<organism evidence="1 2">
    <name type="scientific">Runella salmonicolor</name>
    <dbReference type="NCBI Taxonomy" id="2950278"/>
    <lineage>
        <taxon>Bacteria</taxon>
        <taxon>Pseudomonadati</taxon>
        <taxon>Bacteroidota</taxon>
        <taxon>Cytophagia</taxon>
        <taxon>Cytophagales</taxon>
        <taxon>Spirosomataceae</taxon>
        <taxon>Runella</taxon>
    </lineage>
</organism>
<reference evidence="1 2" key="1">
    <citation type="submission" date="2022-06" db="EMBL/GenBank/DDBJ databases">
        <title>Runella sp. S5 genome sequencing.</title>
        <authorList>
            <person name="Park S."/>
        </authorList>
    </citation>
    <scope>NUCLEOTIDE SEQUENCE [LARGE SCALE GENOMIC DNA]</scope>
    <source>
        <strain evidence="1 2">S5</strain>
    </source>
</reference>
<dbReference type="RefSeq" id="WP_253528734.1">
    <property type="nucleotide sequence ID" value="NZ_JAMZEL010000005.1"/>
</dbReference>
<protein>
    <submittedName>
        <fullName evidence="1">Crp/Fnr family transcriptional regulator</fullName>
    </submittedName>
</protein>
<accession>A0ABT1FPI6</accession>
<keyword evidence="2" id="KW-1185">Reference proteome</keyword>
<dbReference type="SUPFAM" id="SSF51206">
    <property type="entry name" value="cAMP-binding domain-like"/>
    <property type="match status" value="1"/>
</dbReference>
<dbReference type="Proteomes" id="UP001204772">
    <property type="component" value="Unassembled WGS sequence"/>
</dbReference>
<comment type="caution">
    <text evidence="1">The sequence shown here is derived from an EMBL/GenBank/DDBJ whole genome shotgun (WGS) entry which is preliminary data.</text>
</comment>
<dbReference type="InterPro" id="IPR018490">
    <property type="entry name" value="cNMP-bd_dom_sf"/>
</dbReference>
<proteinExistence type="predicted"/>
<dbReference type="InterPro" id="IPR014710">
    <property type="entry name" value="RmlC-like_jellyroll"/>
</dbReference>
<name>A0ABT1FPI6_9BACT</name>